<gene>
    <name evidence="2" type="ORF">METZ01_LOCUS282912</name>
</gene>
<dbReference type="Gene3D" id="3.90.1380.10">
    <property type="entry name" value="Threonine synthase, N-terminal domain"/>
    <property type="match status" value="1"/>
</dbReference>
<proteinExistence type="predicted"/>
<protein>
    <recommendedName>
        <fullName evidence="1">Threonine synthase N-terminal domain-containing protein</fullName>
    </recommendedName>
</protein>
<dbReference type="Gene3D" id="3.40.50.1100">
    <property type="match status" value="2"/>
</dbReference>
<accession>A0A382KZF2</accession>
<evidence type="ECO:0000259" key="1">
    <source>
        <dbReference type="Pfam" id="PF14821"/>
    </source>
</evidence>
<dbReference type="AlphaFoldDB" id="A0A382KZF2"/>
<dbReference type="Pfam" id="PF14821">
    <property type="entry name" value="Thr_synth_N"/>
    <property type="match status" value="1"/>
</dbReference>
<organism evidence="2">
    <name type="scientific">marine metagenome</name>
    <dbReference type="NCBI Taxonomy" id="408172"/>
    <lineage>
        <taxon>unclassified sequences</taxon>
        <taxon>metagenomes</taxon>
        <taxon>ecological metagenomes</taxon>
    </lineage>
</organism>
<evidence type="ECO:0000313" key="2">
    <source>
        <dbReference type="EMBL" id="SVC30058.1"/>
    </source>
</evidence>
<feature type="domain" description="Threonine synthase N-terminal" evidence="1">
    <location>
        <begin position="2"/>
        <end position="80"/>
    </location>
</feature>
<dbReference type="InterPro" id="IPR037158">
    <property type="entry name" value="Thr_synth_N_sf"/>
</dbReference>
<reference evidence="2" key="1">
    <citation type="submission" date="2018-05" db="EMBL/GenBank/DDBJ databases">
        <authorList>
            <person name="Lanie J.A."/>
            <person name="Ng W.-L."/>
            <person name="Kazmierczak K.M."/>
            <person name="Andrzejewski T.M."/>
            <person name="Davidsen T.M."/>
            <person name="Wayne K.J."/>
            <person name="Tettelin H."/>
            <person name="Glass J.I."/>
            <person name="Rusch D."/>
            <person name="Podicherti R."/>
            <person name="Tsui H.-C.T."/>
            <person name="Winkler M.E."/>
        </authorList>
    </citation>
    <scope>NUCLEOTIDE SEQUENCE</scope>
</reference>
<dbReference type="PANTHER" id="PTHR42690:SF1">
    <property type="entry name" value="THREONINE SYNTHASE-LIKE 2"/>
    <property type="match status" value="1"/>
</dbReference>
<dbReference type="InterPro" id="IPR029144">
    <property type="entry name" value="Thr_synth_N"/>
</dbReference>
<dbReference type="InterPro" id="IPR036052">
    <property type="entry name" value="TrpB-like_PALP_sf"/>
</dbReference>
<dbReference type="EMBL" id="UINC01083905">
    <property type="protein sequence ID" value="SVC30058.1"/>
    <property type="molecule type" value="Genomic_DNA"/>
</dbReference>
<feature type="non-terminal residue" evidence="2">
    <location>
        <position position="262"/>
    </location>
</feature>
<dbReference type="PANTHER" id="PTHR42690">
    <property type="entry name" value="THREONINE SYNTHASE FAMILY MEMBER"/>
    <property type="match status" value="1"/>
</dbReference>
<name>A0A382KZF2_9ZZZZ</name>
<dbReference type="InterPro" id="IPR051166">
    <property type="entry name" value="Threonine_Synthase"/>
</dbReference>
<dbReference type="SUPFAM" id="SSF53686">
    <property type="entry name" value="Tryptophan synthase beta subunit-like PLP-dependent enzymes"/>
    <property type="match status" value="1"/>
</dbReference>
<sequence>MEYISTRNSQKNFSFKDVFLKGLASDGGLFVPKKIPSYNYQELEKLKNLSYEELAVKIILKFCDDEFNEKEVKDLVKNSYKNFRVDDVVTIKKLGKVNILELFHGPTLAFKDIAMQVIGNMYEKILKKNNLQVNIVVATSGDTGAAAISAIRDRKNMKIFVLHPENKISEVQRKFMTTVNSSNVFNIALASNFDECQKFVKLMFADKNFSSSINMTGVNSINWSRIVVQIVYYFFSYFKIVTGNEKINYSVPTGNFGDIYAG</sequence>